<evidence type="ECO:0000313" key="1">
    <source>
        <dbReference type="EMBL" id="CAF2951239.1"/>
    </source>
</evidence>
<organism evidence="1 2">
    <name type="scientific">Lepeophtheirus salmonis</name>
    <name type="common">Salmon louse</name>
    <name type="synonym">Caligus salmonis</name>
    <dbReference type="NCBI Taxonomy" id="72036"/>
    <lineage>
        <taxon>Eukaryota</taxon>
        <taxon>Metazoa</taxon>
        <taxon>Ecdysozoa</taxon>
        <taxon>Arthropoda</taxon>
        <taxon>Crustacea</taxon>
        <taxon>Multicrustacea</taxon>
        <taxon>Hexanauplia</taxon>
        <taxon>Copepoda</taxon>
        <taxon>Siphonostomatoida</taxon>
        <taxon>Caligidae</taxon>
        <taxon>Lepeophtheirus</taxon>
    </lineage>
</organism>
<evidence type="ECO:0000313" key="2">
    <source>
        <dbReference type="Proteomes" id="UP000675881"/>
    </source>
</evidence>
<gene>
    <name evidence="1" type="ORF">LSAA_10050</name>
</gene>
<keyword evidence="2" id="KW-1185">Reference proteome</keyword>
<dbReference type="AlphaFoldDB" id="A0A7R8CWF3"/>
<proteinExistence type="predicted"/>
<name>A0A7R8CWF3_LEPSM</name>
<sequence length="133" mass="15110">MVISLRQCVWKNCRIEQRLNFILPPSHDGSEFTEPTSSEEIQKRQQILKKEDIIPSPEVKSQKYFHVLENDDKSLSSTSSRFISLLKKRAGKVQEVLGKTINDMTATRCPCGAGQMHPKLPEATWQPCDLLLG</sequence>
<dbReference type="EMBL" id="HG994584">
    <property type="protein sequence ID" value="CAF2951239.1"/>
    <property type="molecule type" value="Genomic_DNA"/>
</dbReference>
<accession>A0A7R8CWF3</accession>
<protein>
    <submittedName>
        <fullName evidence="1">(salmon louse) hypothetical protein</fullName>
    </submittedName>
</protein>
<reference evidence="1" key="1">
    <citation type="submission" date="2021-02" db="EMBL/GenBank/DDBJ databases">
        <authorList>
            <person name="Bekaert M."/>
        </authorList>
    </citation>
    <scope>NUCLEOTIDE SEQUENCE</scope>
    <source>
        <strain evidence="1">IoA-00</strain>
    </source>
</reference>
<dbReference type="Proteomes" id="UP000675881">
    <property type="component" value="Chromosome 5"/>
</dbReference>
<dbReference type="OrthoDB" id="5872154at2759"/>